<dbReference type="InterPro" id="IPR004472">
    <property type="entry name" value="DTB_synth_BioD"/>
</dbReference>
<dbReference type="GO" id="GO:0005829">
    <property type="term" value="C:cytosol"/>
    <property type="evidence" value="ECO:0007669"/>
    <property type="project" value="TreeGrafter"/>
</dbReference>
<accession>C0XR83</accession>
<dbReference type="CDD" id="cd03109">
    <property type="entry name" value="DTBS"/>
    <property type="match status" value="1"/>
</dbReference>
<comment type="cofactor">
    <cofactor evidence="1">
        <name>Mg(2+)</name>
        <dbReference type="ChEBI" id="CHEBI:18420"/>
    </cofactor>
</comment>
<dbReference type="Pfam" id="PF13500">
    <property type="entry name" value="AAA_26"/>
    <property type="match status" value="1"/>
</dbReference>
<evidence type="ECO:0000256" key="1">
    <source>
        <dbReference type="HAMAP-Rule" id="MF_00336"/>
    </source>
</evidence>
<feature type="binding site" evidence="1">
    <location>
        <position position="51"/>
    </location>
    <ligand>
        <name>Mg(2+)</name>
        <dbReference type="ChEBI" id="CHEBI:18420"/>
    </ligand>
</feature>
<dbReference type="UniPathway" id="UPA00078">
    <property type="reaction ID" value="UER00161"/>
</dbReference>
<comment type="caution">
    <text evidence="1">Lacks conserved residue(s) required for the propagation of feature annotation.</text>
</comment>
<dbReference type="GO" id="GO:0000287">
    <property type="term" value="F:magnesium ion binding"/>
    <property type="evidence" value="ECO:0007669"/>
    <property type="project" value="UniProtKB-UniRule"/>
</dbReference>
<feature type="binding site" evidence="1">
    <location>
        <position position="51"/>
    </location>
    <ligand>
        <name>ATP</name>
        <dbReference type="ChEBI" id="CHEBI:30616"/>
    </ligand>
</feature>
<gene>
    <name evidence="1 2" type="primary">bioD</name>
    <name evidence="2" type="ORF">HMPREF0298_0953</name>
</gene>
<dbReference type="AlphaFoldDB" id="C0XR83"/>
<dbReference type="PIRSF" id="PIRSF006755">
    <property type="entry name" value="DTB_synth"/>
    <property type="match status" value="1"/>
</dbReference>
<keyword evidence="1" id="KW-0460">Magnesium</keyword>
<dbReference type="EC" id="6.3.3.3" evidence="1"/>
<evidence type="ECO:0000313" key="3">
    <source>
        <dbReference type="Proteomes" id="UP000006196"/>
    </source>
</evidence>
<dbReference type="STRING" id="525263.HMPREF0298_0953"/>
<dbReference type="EMBL" id="ACHJ01000096">
    <property type="protein sequence ID" value="EEI17217.1"/>
    <property type="molecule type" value="Genomic_DNA"/>
</dbReference>
<feature type="binding site" evidence="1">
    <location>
        <position position="17"/>
    </location>
    <ligand>
        <name>Mg(2+)</name>
        <dbReference type="ChEBI" id="CHEBI:18420"/>
    </ligand>
</feature>
<comment type="function">
    <text evidence="1">Catalyzes a mechanistically unusual reaction, the ATP-dependent insertion of CO2 between the N7 and N8 nitrogen atoms of 7,8-diaminopelargonic acid (DAPA, also called 7,8-diammoniononanoate) to form a ureido ring.</text>
</comment>
<feature type="binding site" evidence="1">
    <location>
        <position position="42"/>
    </location>
    <ligand>
        <name>substrate</name>
    </ligand>
</feature>
<name>C0XR83_CORLD</name>
<comment type="pathway">
    <text evidence="1">Cofactor biosynthesis; biotin biosynthesis; biotin from 7,8-diaminononanoate: step 1/2.</text>
</comment>
<dbReference type="OrthoDB" id="9802610at2"/>
<protein>
    <recommendedName>
        <fullName evidence="1">ATP-dependent dethiobiotin synthetase BioD</fullName>
        <ecNumber evidence="1">6.3.3.3</ecNumber>
    </recommendedName>
    <alternativeName>
        <fullName evidence="1">DTB synthetase</fullName>
        <shortName evidence="1">DTBS</shortName>
    </alternativeName>
    <alternativeName>
        <fullName evidence="1">Dethiobiotin synthase</fullName>
    </alternativeName>
</protein>
<dbReference type="HOGENOM" id="CLU_072551_1_0_11"/>
<feature type="binding site" evidence="1">
    <location>
        <begin position="13"/>
        <end position="18"/>
    </location>
    <ligand>
        <name>ATP</name>
        <dbReference type="ChEBI" id="CHEBI:30616"/>
    </ligand>
</feature>
<keyword evidence="1" id="KW-0093">Biotin biosynthesis</keyword>
<feature type="binding site" evidence="1">
    <location>
        <begin position="112"/>
        <end position="115"/>
    </location>
    <ligand>
        <name>ATP</name>
        <dbReference type="ChEBI" id="CHEBI:30616"/>
    </ligand>
</feature>
<feature type="binding site" evidence="1">
    <location>
        <begin position="172"/>
        <end position="173"/>
    </location>
    <ligand>
        <name>ATP</name>
        <dbReference type="ChEBI" id="CHEBI:30616"/>
    </ligand>
</feature>
<dbReference type="Proteomes" id="UP000006196">
    <property type="component" value="Unassembled WGS sequence"/>
</dbReference>
<comment type="caution">
    <text evidence="2">The sequence shown here is derived from an EMBL/GenBank/DDBJ whole genome shotgun (WGS) entry which is preliminary data.</text>
</comment>
<dbReference type="GO" id="GO:0009102">
    <property type="term" value="P:biotin biosynthetic process"/>
    <property type="evidence" value="ECO:0007669"/>
    <property type="project" value="UniProtKB-UniRule"/>
</dbReference>
<dbReference type="Gene3D" id="3.40.50.300">
    <property type="entry name" value="P-loop containing nucleotide triphosphate hydrolases"/>
    <property type="match status" value="1"/>
</dbReference>
<proteinExistence type="inferred from homology"/>
<dbReference type="RefSeq" id="WP_006839677.1">
    <property type="nucleotide sequence ID" value="NZ_GG667192.1"/>
</dbReference>
<dbReference type="PANTHER" id="PTHR43210">
    <property type="entry name" value="DETHIOBIOTIN SYNTHETASE"/>
    <property type="match status" value="1"/>
</dbReference>
<feature type="binding site" evidence="1">
    <location>
        <begin position="202"/>
        <end position="204"/>
    </location>
    <ligand>
        <name>ATP</name>
        <dbReference type="ChEBI" id="CHEBI:30616"/>
    </ligand>
</feature>
<dbReference type="PANTHER" id="PTHR43210:SF5">
    <property type="entry name" value="DETHIOBIOTIN SYNTHETASE"/>
    <property type="match status" value="1"/>
</dbReference>
<comment type="catalytic activity">
    <reaction evidence="1">
        <text>(7R,8S)-7,8-diammoniononanoate + CO2 + ATP = (4R,5S)-dethiobiotin + ADP + phosphate + 3 H(+)</text>
        <dbReference type="Rhea" id="RHEA:15805"/>
        <dbReference type="ChEBI" id="CHEBI:15378"/>
        <dbReference type="ChEBI" id="CHEBI:16526"/>
        <dbReference type="ChEBI" id="CHEBI:30616"/>
        <dbReference type="ChEBI" id="CHEBI:43474"/>
        <dbReference type="ChEBI" id="CHEBI:149469"/>
        <dbReference type="ChEBI" id="CHEBI:149473"/>
        <dbReference type="ChEBI" id="CHEBI:456216"/>
        <dbReference type="EC" id="6.3.3.3"/>
    </reaction>
</comment>
<dbReference type="GO" id="GO:0004141">
    <property type="term" value="F:dethiobiotin synthase activity"/>
    <property type="evidence" value="ECO:0007669"/>
    <property type="project" value="UniProtKB-UniRule"/>
</dbReference>
<dbReference type="InterPro" id="IPR027417">
    <property type="entry name" value="P-loop_NTPase"/>
</dbReference>
<organism evidence="2 3">
    <name type="scientific">Corynebacterium lipophiloflavum (strain ATCC 700352 / DSM 44291 / CCUG 37336 / JCM 10383 / DMMZ 1944)</name>
    <dbReference type="NCBI Taxonomy" id="525263"/>
    <lineage>
        <taxon>Bacteria</taxon>
        <taxon>Bacillati</taxon>
        <taxon>Actinomycetota</taxon>
        <taxon>Actinomycetes</taxon>
        <taxon>Mycobacteriales</taxon>
        <taxon>Corynebacteriaceae</taxon>
        <taxon>Corynebacterium</taxon>
    </lineage>
</organism>
<comment type="subunit">
    <text evidence="1">Homodimer.</text>
</comment>
<keyword evidence="1" id="KW-0067">ATP-binding</keyword>
<keyword evidence="3" id="KW-1185">Reference proteome</keyword>
<comment type="similarity">
    <text evidence="1">Belongs to the dethiobiotin synthetase family.</text>
</comment>
<keyword evidence="1" id="KW-0479">Metal-binding</keyword>
<keyword evidence="1" id="KW-0547">Nucleotide-binding</keyword>
<dbReference type="SUPFAM" id="SSF52540">
    <property type="entry name" value="P-loop containing nucleoside triphosphate hydrolases"/>
    <property type="match status" value="1"/>
</dbReference>
<comment type="subcellular location">
    <subcellularLocation>
        <location evidence="1">Cytoplasm</location>
    </subcellularLocation>
</comment>
<dbReference type="HAMAP" id="MF_00336">
    <property type="entry name" value="BioD"/>
    <property type="match status" value="1"/>
</dbReference>
<dbReference type="NCBIfam" id="TIGR00347">
    <property type="entry name" value="bioD"/>
    <property type="match status" value="1"/>
</dbReference>
<reference evidence="2" key="1">
    <citation type="submission" date="2009-01" db="EMBL/GenBank/DDBJ databases">
        <authorList>
            <person name="Qin X."/>
            <person name="Bachman B."/>
            <person name="Battles P."/>
            <person name="Bell A."/>
            <person name="Bess C."/>
            <person name="Bickham C."/>
            <person name="Chaboub L."/>
            <person name="Chen D."/>
            <person name="Coyle M."/>
            <person name="Deiros D.R."/>
            <person name="Dinh H."/>
            <person name="Forbes L."/>
            <person name="Fowler G."/>
            <person name="Francisco L."/>
            <person name="Fu Q."/>
            <person name="Gubbala S."/>
            <person name="Hale W."/>
            <person name="Han Y."/>
            <person name="Hemphill L."/>
            <person name="Highlander S.K."/>
            <person name="Hirani K."/>
            <person name="Hogues M."/>
            <person name="Jackson L."/>
            <person name="Jakkamsetti A."/>
            <person name="Javaid M."/>
            <person name="Jiang H."/>
            <person name="Korchina V."/>
            <person name="Kovar C."/>
            <person name="Lara F."/>
            <person name="Lee S."/>
            <person name="Mata R."/>
            <person name="Mathew T."/>
            <person name="Moen C."/>
            <person name="Morales K."/>
            <person name="Munidasa M."/>
            <person name="Nazareth L."/>
            <person name="Ngo R."/>
            <person name="Nguyen L."/>
            <person name="Okwuonu G."/>
            <person name="Ongeri F."/>
            <person name="Patil S."/>
            <person name="Petrosino J."/>
            <person name="Pham C."/>
            <person name="Pham P."/>
            <person name="Pu L.-L."/>
            <person name="Puazo M."/>
            <person name="Raj R."/>
            <person name="Reid J."/>
            <person name="Rouhana J."/>
            <person name="Saada N."/>
            <person name="Shang Y."/>
            <person name="Simmons D."/>
            <person name="Thornton R."/>
            <person name="Warren J."/>
            <person name="Weissenberger G."/>
            <person name="Zhang J."/>
            <person name="Zhang L."/>
            <person name="Zhou C."/>
            <person name="Zhu D."/>
            <person name="Muzny D."/>
            <person name="Worley K."/>
            <person name="Gibbs R."/>
        </authorList>
    </citation>
    <scope>NUCLEOTIDE SEQUENCE [LARGE SCALE GENOMIC DNA]</scope>
    <source>
        <strain evidence="2">DSM 44291</strain>
    </source>
</reference>
<keyword evidence="1" id="KW-0963">Cytoplasm</keyword>
<dbReference type="GO" id="GO:0005524">
    <property type="term" value="F:ATP binding"/>
    <property type="evidence" value="ECO:0007669"/>
    <property type="project" value="UniProtKB-UniRule"/>
</dbReference>
<sequence length="223" mass="23345">MTKFIVVSGTGTEIGKTVATAALAAREVSDGTRVGIAKPIQTGLEPGEDGDCHVAARLAGITAAFEHRRLREPLAPETAARRAGEYQSTAAELAQAVRHWASGQDLDVVFVEGAGGVLARLGTDTTIIDVARELDAPVVLVTSAELGTLSATELATRYLRAEGLECLGLVIGSWPDAPDLAQRCNVEDLPRLTGERLLGAVPRGAGSLAPEEFAHRAPGWFCP</sequence>
<feature type="active site" evidence="1">
    <location>
        <position position="38"/>
    </location>
</feature>
<dbReference type="eggNOG" id="COG0132">
    <property type="taxonomic scope" value="Bacteria"/>
</dbReference>
<feature type="binding site" evidence="1">
    <location>
        <position position="112"/>
    </location>
    <ligand>
        <name>Mg(2+)</name>
        <dbReference type="ChEBI" id="CHEBI:18420"/>
    </ligand>
</feature>
<keyword evidence="1 2" id="KW-0436">Ligase</keyword>
<evidence type="ECO:0000313" key="2">
    <source>
        <dbReference type="EMBL" id="EEI17217.1"/>
    </source>
</evidence>